<dbReference type="AlphaFoldDB" id="A0A914RXB5"/>
<proteinExistence type="predicted"/>
<name>A0A914RXB5_PAREQ</name>
<dbReference type="WBParaSite" id="PEQ_0000666001-mRNA-1">
    <property type="protein sequence ID" value="PEQ_0000666001-mRNA-1"/>
    <property type="gene ID" value="PEQ_0000666001"/>
</dbReference>
<reference evidence="2" key="1">
    <citation type="submission" date="2022-11" db="UniProtKB">
        <authorList>
            <consortium name="WormBaseParasite"/>
        </authorList>
    </citation>
    <scope>IDENTIFICATION</scope>
</reference>
<accession>A0A914RXB5</accession>
<keyword evidence="1" id="KW-1185">Reference proteome</keyword>
<organism evidence="1 2">
    <name type="scientific">Parascaris equorum</name>
    <name type="common">Equine roundworm</name>
    <dbReference type="NCBI Taxonomy" id="6256"/>
    <lineage>
        <taxon>Eukaryota</taxon>
        <taxon>Metazoa</taxon>
        <taxon>Ecdysozoa</taxon>
        <taxon>Nematoda</taxon>
        <taxon>Chromadorea</taxon>
        <taxon>Rhabditida</taxon>
        <taxon>Spirurina</taxon>
        <taxon>Ascaridomorpha</taxon>
        <taxon>Ascaridoidea</taxon>
        <taxon>Ascarididae</taxon>
        <taxon>Parascaris</taxon>
    </lineage>
</organism>
<sequence>MNAFALALKISDCIGGLKVEYLKELYGNFSVFRCKNIPKKETEEKYRYSTYQSAVPTPMEYFQYPTGAATYGAADAWKFMNQ</sequence>
<protein>
    <submittedName>
        <fullName evidence="2">Uncharacterized protein</fullName>
    </submittedName>
</protein>
<dbReference type="Proteomes" id="UP000887564">
    <property type="component" value="Unplaced"/>
</dbReference>
<evidence type="ECO:0000313" key="2">
    <source>
        <dbReference type="WBParaSite" id="PEQ_0000666001-mRNA-1"/>
    </source>
</evidence>
<evidence type="ECO:0000313" key="1">
    <source>
        <dbReference type="Proteomes" id="UP000887564"/>
    </source>
</evidence>